<feature type="compositionally biased region" description="Polar residues" evidence="2">
    <location>
        <begin position="529"/>
        <end position="541"/>
    </location>
</feature>
<dbReference type="OrthoDB" id="6184862at2759"/>
<reference evidence="3 4" key="1">
    <citation type="submission" date="2020-06" db="EMBL/GenBank/DDBJ databases">
        <authorList>
            <person name="Li R."/>
            <person name="Bekaert M."/>
        </authorList>
    </citation>
    <scope>NUCLEOTIDE SEQUENCE [LARGE SCALE GENOMIC DNA]</scope>
    <source>
        <strain evidence="4">wild</strain>
    </source>
</reference>
<accession>A0A6J8BVW4</accession>
<dbReference type="EMBL" id="CACVKT020004042">
    <property type="protein sequence ID" value="CAC5387802.1"/>
    <property type="molecule type" value="Genomic_DNA"/>
</dbReference>
<proteinExistence type="predicted"/>
<dbReference type="Proteomes" id="UP000507470">
    <property type="component" value="Unassembled WGS sequence"/>
</dbReference>
<sequence>MDACETVVDRKFDVTCPINCSITTNVMKCEFSEDTSKQTTKSSVNTVSNMSNSNTYHEDIQPQNNYSDDQTVLKTCEPVTQLETTEFNQESISKNSKTDDNNNMNIKSMVKNNSVEGDCSTPKVLSLDNEPNQQKLAMDPIRMLDNRLDILEESMVKMTSLLTNTATLQNQHKREITLEIQRLANSISSTPVCQDFQAQEKLLLDKNTQINKLTKTIDQMQINKEMEQKQLKQESEKYRIQSFLYDINGEPWGKVNQKPKDMSSKSDNTGDNVPLHINENNLLTEELNNLDPEASNQSDLQVKSTETTRPTDIPLRDNDSALKFSSKEASESPIIANQKLPQVNKKSGNDNTKAVNFDFLFLHDSICNFIDIRKLLSGSVYDGIKHTSYTIEKTREFISSLQHARTLLLHVGINNLKKESADAVVRKFVLMVDEALKKVDTVIISLVVPTKYSELNEKIKNFNNQLYNHLYYADNIHFCSHDNFSHHGHVLGPHLFQDCFRLSRDQGIRVLASNIRNTLFPRSSRRSVNNHNRGTKQNYQSHNKDKYVGSETMENQQNYRYNEGNTNYNSWSFHEPVQAQLTENHKYNPYVNSHSIQGRDGRQSSEPGYTEDHKRHDSNQRINDLASTIASAVAGAFRDFVST</sequence>
<evidence type="ECO:0000256" key="2">
    <source>
        <dbReference type="SAM" id="MobiDB-lite"/>
    </source>
</evidence>
<evidence type="ECO:0000313" key="4">
    <source>
        <dbReference type="Proteomes" id="UP000507470"/>
    </source>
</evidence>
<evidence type="ECO:0000256" key="1">
    <source>
        <dbReference type="SAM" id="Coils"/>
    </source>
</evidence>
<gene>
    <name evidence="3" type="ORF">MCOR_23091</name>
</gene>
<feature type="region of interest" description="Disordered" evidence="2">
    <location>
        <begin position="292"/>
        <end position="318"/>
    </location>
</feature>
<dbReference type="SUPFAM" id="SSF52266">
    <property type="entry name" value="SGNH hydrolase"/>
    <property type="match status" value="1"/>
</dbReference>
<dbReference type="AlphaFoldDB" id="A0A6J8BVW4"/>
<protein>
    <submittedName>
        <fullName evidence="3">Uncharacterized protein</fullName>
    </submittedName>
</protein>
<feature type="region of interest" description="Disordered" evidence="2">
    <location>
        <begin position="589"/>
        <end position="619"/>
    </location>
</feature>
<feature type="compositionally biased region" description="Basic and acidic residues" evidence="2">
    <location>
        <begin position="610"/>
        <end position="619"/>
    </location>
</feature>
<feature type="region of interest" description="Disordered" evidence="2">
    <location>
        <begin position="32"/>
        <end position="66"/>
    </location>
</feature>
<evidence type="ECO:0000313" key="3">
    <source>
        <dbReference type="EMBL" id="CAC5387802.1"/>
    </source>
</evidence>
<organism evidence="3 4">
    <name type="scientific">Mytilus coruscus</name>
    <name type="common">Sea mussel</name>
    <dbReference type="NCBI Taxonomy" id="42192"/>
    <lineage>
        <taxon>Eukaryota</taxon>
        <taxon>Metazoa</taxon>
        <taxon>Spiralia</taxon>
        <taxon>Lophotrochozoa</taxon>
        <taxon>Mollusca</taxon>
        <taxon>Bivalvia</taxon>
        <taxon>Autobranchia</taxon>
        <taxon>Pteriomorphia</taxon>
        <taxon>Mytilida</taxon>
        <taxon>Mytiloidea</taxon>
        <taxon>Mytilidae</taxon>
        <taxon>Mytilinae</taxon>
        <taxon>Mytilus</taxon>
    </lineage>
</organism>
<feature type="compositionally biased region" description="Low complexity" evidence="2">
    <location>
        <begin position="37"/>
        <end position="55"/>
    </location>
</feature>
<keyword evidence="1" id="KW-0175">Coiled coil</keyword>
<feature type="coiled-coil region" evidence="1">
    <location>
        <begin position="203"/>
        <end position="237"/>
    </location>
</feature>
<name>A0A6J8BVW4_MYTCO</name>
<feature type="region of interest" description="Disordered" evidence="2">
    <location>
        <begin position="251"/>
        <end position="276"/>
    </location>
</feature>
<feature type="compositionally biased region" description="Polar residues" evidence="2">
    <location>
        <begin position="294"/>
        <end position="310"/>
    </location>
</feature>
<feature type="region of interest" description="Disordered" evidence="2">
    <location>
        <begin position="524"/>
        <end position="549"/>
    </location>
</feature>
<keyword evidence="4" id="KW-1185">Reference proteome</keyword>